<reference evidence="1" key="1">
    <citation type="journal article" date="2020" name="Stud. Mycol.">
        <title>101 Dothideomycetes genomes: a test case for predicting lifestyles and emergence of pathogens.</title>
        <authorList>
            <person name="Haridas S."/>
            <person name="Albert R."/>
            <person name="Binder M."/>
            <person name="Bloem J."/>
            <person name="Labutti K."/>
            <person name="Salamov A."/>
            <person name="Andreopoulos B."/>
            <person name="Baker S."/>
            <person name="Barry K."/>
            <person name="Bills G."/>
            <person name="Bluhm B."/>
            <person name="Cannon C."/>
            <person name="Castanera R."/>
            <person name="Culley D."/>
            <person name="Daum C."/>
            <person name="Ezra D."/>
            <person name="Gonzalez J."/>
            <person name="Henrissat B."/>
            <person name="Kuo A."/>
            <person name="Liang C."/>
            <person name="Lipzen A."/>
            <person name="Lutzoni F."/>
            <person name="Magnuson J."/>
            <person name="Mondo S."/>
            <person name="Nolan M."/>
            <person name="Ohm R."/>
            <person name="Pangilinan J."/>
            <person name="Park H.-J."/>
            <person name="Ramirez L."/>
            <person name="Alfaro M."/>
            <person name="Sun H."/>
            <person name="Tritt A."/>
            <person name="Yoshinaga Y."/>
            <person name="Zwiers L.-H."/>
            <person name="Turgeon B."/>
            <person name="Goodwin S."/>
            <person name="Spatafora J."/>
            <person name="Crous P."/>
            <person name="Grigoriev I."/>
        </authorList>
    </citation>
    <scope>NUCLEOTIDE SEQUENCE</scope>
    <source>
        <strain evidence="1">CBS 675.92</strain>
    </source>
</reference>
<protein>
    <submittedName>
        <fullName evidence="1">Uncharacterized protein</fullName>
    </submittedName>
</protein>
<name>A0A6A5T8M5_9PLEO</name>
<evidence type="ECO:0000313" key="2">
    <source>
        <dbReference type="Proteomes" id="UP000800035"/>
    </source>
</evidence>
<organism evidence="1 2">
    <name type="scientific">Byssothecium circinans</name>
    <dbReference type="NCBI Taxonomy" id="147558"/>
    <lineage>
        <taxon>Eukaryota</taxon>
        <taxon>Fungi</taxon>
        <taxon>Dikarya</taxon>
        <taxon>Ascomycota</taxon>
        <taxon>Pezizomycotina</taxon>
        <taxon>Dothideomycetes</taxon>
        <taxon>Pleosporomycetidae</taxon>
        <taxon>Pleosporales</taxon>
        <taxon>Massarineae</taxon>
        <taxon>Massarinaceae</taxon>
        <taxon>Byssothecium</taxon>
    </lineage>
</organism>
<sequence>MSEAGQIWVKVNVGRVRCQDGDCSKYGLVDKRSPGLCFLDRTLYPRVLPHMRSLRRTRTPAAAPFVDITAKAWLTSLVAMEASTSLFAAGWQKLSYELHLKIFGYLLQYDRAITSNGFVAIAWRNTIVTSLNESPYKSCAMEAFFNVNTIQLDLPMSPQKVMAWPPESHHNHIRCLSINMCLRPHHWNFLASLEMGLLRFHGVRRLEIVIQDGRQEHIRRNEPIFLKVEKLVVTYVRTITYQETSIGWIDRSGLERAIFRKLQISERSGQQCQQLMRKWYTDQEGEFVAHAEDWNVIGVGYVLVGGHRFVTRTQWDD</sequence>
<gene>
    <name evidence="1" type="ORF">CC80DRAFT_510932</name>
</gene>
<dbReference type="Proteomes" id="UP000800035">
    <property type="component" value="Unassembled WGS sequence"/>
</dbReference>
<proteinExistence type="predicted"/>
<dbReference type="EMBL" id="ML977044">
    <property type="protein sequence ID" value="KAF1949003.1"/>
    <property type="molecule type" value="Genomic_DNA"/>
</dbReference>
<evidence type="ECO:0000313" key="1">
    <source>
        <dbReference type="EMBL" id="KAF1949003.1"/>
    </source>
</evidence>
<dbReference type="AlphaFoldDB" id="A0A6A5T8M5"/>
<keyword evidence="2" id="KW-1185">Reference proteome</keyword>
<accession>A0A6A5T8M5</accession>